<evidence type="ECO:0000259" key="8">
    <source>
        <dbReference type="PROSITE" id="PS50858"/>
    </source>
</evidence>
<feature type="compositionally biased region" description="Low complexity" evidence="7">
    <location>
        <begin position="134"/>
        <end position="149"/>
    </location>
</feature>
<feature type="domain" description="BSD" evidence="8">
    <location>
        <begin position="216"/>
        <end position="279"/>
    </location>
</feature>
<dbReference type="InterPro" id="IPR027079">
    <property type="entry name" value="Tfb1/GTF2H1"/>
</dbReference>
<organism evidence="9 10">
    <name type="scientific">Lentinula boryana</name>
    <dbReference type="NCBI Taxonomy" id="40481"/>
    <lineage>
        <taxon>Eukaryota</taxon>
        <taxon>Fungi</taxon>
        <taxon>Dikarya</taxon>
        <taxon>Basidiomycota</taxon>
        <taxon>Agaricomycotina</taxon>
        <taxon>Agaricomycetes</taxon>
        <taxon>Agaricomycetidae</taxon>
        <taxon>Agaricales</taxon>
        <taxon>Marasmiineae</taxon>
        <taxon>Omphalotaceae</taxon>
        <taxon>Lentinula</taxon>
    </lineage>
</organism>
<reference evidence="9" key="1">
    <citation type="submission" date="2022-08" db="EMBL/GenBank/DDBJ databases">
        <authorList>
            <consortium name="DOE Joint Genome Institute"/>
            <person name="Min B."/>
            <person name="Riley R."/>
            <person name="Sierra-Patev S."/>
            <person name="Naranjo-Ortiz M."/>
            <person name="Looney B."/>
            <person name="Konkel Z."/>
            <person name="Slot J.C."/>
            <person name="Sakamoto Y."/>
            <person name="Steenwyk J.L."/>
            <person name="Rokas A."/>
            <person name="Carro J."/>
            <person name="Camarero S."/>
            <person name="Ferreira P."/>
            <person name="Molpeceres G."/>
            <person name="Ruiz-Duenas F.J."/>
            <person name="Serrano A."/>
            <person name="Henrissat B."/>
            <person name="Drula E."/>
            <person name="Hughes K.W."/>
            <person name="Mata J.L."/>
            <person name="Ishikawa N.K."/>
            <person name="Vargas-Isla R."/>
            <person name="Ushijima S."/>
            <person name="Smith C.A."/>
            <person name="Ahrendt S."/>
            <person name="Andreopoulos W."/>
            <person name="He G."/>
            <person name="Labutti K."/>
            <person name="Lipzen A."/>
            <person name="Ng V."/>
            <person name="Sandor L."/>
            <person name="Barry K."/>
            <person name="Martinez A.T."/>
            <person name="Xiao Y."/>
            <person name="Gibbons J.G."/>
            <person name="Terashima K."/>
            <person name="Hibbett D.S."/>
            <person name="Grigoriev I.V."/>
        </authorList>
    </citation>
    <scope>NUCLEOTIDE SEQUENCE</scope>
    <source>
        <strain evidence="9">TFB10827</strain>
    </source>
</reference>
<dbReference type="SUPFAM" id="SSF50729">
    <property type="entry name" value="PH domain-like"/>
    <property type="match status" value="1"/>
</dbReference>
<name>A0ABQ8QSX2_9AGAR</name>
<dbReference type="SMART" id="SM00751">
    <property type="entry name" value="BSD"/>
    <property type="match status" value="1"/>
</dbReference>
<dbReference type="PROSITE" id="PS50858">
    <property type="entry name" value="BSD"/>
    <property type="match status" value="1"/>
</dbReference>
<evidence type="ECO:0000256" key="2">
    <source>
        <dbReference type="ARBA" id="ARBA00009448"/>
    </source>
</evidence>
<comment type="similarity">
    <text evidence="2">Belongs to the TFB1 family.</text>
</comment>
<dbReference type="Gene3D" id="6.10.140.1200">
    <property type="match status" value="1"/>
</dbReference>
<dbReference type="Gene3D" id="1.10.3970.10">
    <property type="entry name" value="BSD domain"/>
    <property type="match status" value="1"/>
</dbReference>
<gene>
    <name evidence="9" type="ORF">F5050DRAFT_1874694</name>
</gene>
<dbReference type="SUPFAM" id="SSF140383">
    <property type="entry name" value="BSD domain-like"/>
    <property type="match status" value="2"/>
</dbReference>
<evidence type="ECO:0000256" key="5">
    <source>
        <dbReference type="ARBA" id="ARBA00023163"/>
    </source>
</evidence>
<evidence type="ECO:0000313" key="9">
    <source>
        <dbReference type="EMBL" id="KAJ4001581.1"/>
    </source>
</evidence>
<feature type="compositionally biased region" description="Low complexity" evidence="7">
    <location>
        <begin position="110"/>
        <end position="125"/>
    </location>
</feature>
<evidence type="ECO:0000256" key="7">
    <source>
        <dbReference type="SAM" id="MobiDB-lite"/>
    </source>
</evidence>
<dbReference type="PANTHER" id="PTHR12856">
    <property type="entry name" value="TRANSCRIPTION INITIATION FACTOR IIH-RELATED"/>
    <property type="match status" value="1"/>
</dbReference>
<evidence type="ECO:0000256" key="6">
    <source>
        <dbReference type="ARBA" id="ARBA00023242"/>
    </source>
</evidence>
<keyword evidence="4" id="KW-0805">Transcription regulation</keyword>
<proteinExistence type="inferred from homology"/>
<dbReference type="InterPro" id="IPR013876">
    <property type="entry name" value="TFIIH_BTF_p62_N"/>
</dbReference>
<dbReference type="InterPro" id="IPR005607">
    <property type="entry name" value="BSD_dom"/>
</dbReference>
<protein>
    <recommendedName>
        <fullName evidence="8">BSD domain-containing protein</fullName>
    </recommendedName>
</protein>
<accession>A0ABQ8QSX2</accession>
<dbReference type="EMBL" id="MU790508">
    <property type="protein sequence ID" value="KAJ4001581.1"/>
    <property type="molecule type" value="Genomic_DNA"/>
</dbReference>
<feature type="region of interest" description="Disordered" evidence="7">
    <location>
        <begin position="100"/>
        <end position="159"/>
    </location>
</feature>
<dbReference type="Proteomes" id="UP001163828">
    <property type="component" value="Unassembled WGS sequence"/>
</dbReference>
<evidence type="ECO:0000256" key="4">
    <source>
        <dbReference type="ARBA" id="ARBA00023015"/>
    </source>
</evidence>
<evidence type="ECO:0000256" key="1">
    <source>
        <dbReference type="ARBA" id="ARBA00004123"/>
    </source>
</evidence>
<dbReference type="Pfam" id="PF03909">
    <property type="entry name" value="BSD"/>
    <property type="match status" value="1"/>
</dbReference>
<keyword evidence="10" id="KW-1185">Reference proteome</keyword>
<dbReference type="InterPro" id="IPR011993">
    <property type="entry name" value="PH-like_dom_sf"/>
</dbReference>
<dbReference type="InterPro" id="IPR035925">
    <property type="entry name" value="BSD_dom_sf"/>
</dbReference>
<dbReference type="Pfam" id="PF08567">
    <property type="entry name" value="PH_TFIIH"/>
    <property type="match status" value="1"/>
</dbReference>
<comment type="subcellular location">
    <subcellularLocation>
        <location evidence="1">Nucleus</location>
    </subcellularLocation>
</comment>
<evidence type="ECO:0000313" key="10">
    <source>
        <dbReference type="Proteomes" id="UP001163828"/>
    </source>
</evidence>
<dbReference type="CDD" id="cd13229">
    <property type="entry name" value="PH_TFIIH"/>
    <property type="match status" value="1"/>
</dbReference>
<keyword evidence="3" id="KW-0677">Repeat</keyword>
<comment type="caution">
    <text evidence="9">The sequence shown here is derived from an EMBL/GenBank/DDBJ whole genome shotgun (WGS) entry which is preliminary data.</text>
</comment>
<evidence type="ECO:0000256" key="3">
    <source>
        <dbReference type="ARBA" id="ARBA00022737"/>
    </source>
</evidence>
<keyword evidence="6" id="KW-0539">Nucleus</keyword>
<sequence length="611" mass="68432">MPTTVCTAKVIYKKTPGILELTDTHLQWTQSGQKAASVRVPNIEASSLFCSKEGASQVKLKVALFGDDNGHNFTFISPNPVALGEREKFKAELTTIIARNRKSSESTTKPPLTSTHSITPTTPTSQLLRTGALSSRPSTSRATSVSSDSFGATPIIPGTDPVADFRHRKNVFLNDPELAALHRELVAGGHITEAEFWEGREHLIYAQVAQDAQRKGKSGVLVDPRTETVDGVIQLTPQLIHDTFEQYPVVAKAYNETVPSKLSEAEFWTRYFRSKLFNAHRASIRSAAAQHVVKDDPIFDKYLEKDDDELEPRRQRDDKVELFVDLAASREDHEQAGNEQDITMQAGRQKGALPLIRKFNEHSERLLNSALRVAPCSLLYPCTHCVYRGEDPSAKRQRTNIDEREIEEIDIEDLHDPESSAGIALEMQDRQRYFEGQMKDTQQNAMKEKLDMNSIIRKSTVDLQQWETNLAQLKVERKPYDAALLAMTQNVHARLDVKARKNDIPESLFKQMRSCQTAANEFLRHFWTSTCPPMTDGPTLSLSTPAQRAVKAAKMIGYLSQTHEKVAALIQSAQQQGIDASRVEVAMQPVLNAVDRALTFYQNKKTPGPRS</sequence>
<dbReference type="Gene3D" id="2.30.29.30">
    <property type="entry name" value="Pleckstrin-homology domain (PH domain)/Phosphotyrosine-binding domain (PTB)"/>
    <property type="match status" value="1"/>
</dbReference>
<keyword evidence="5" id="KW-0804">Transcription</keyword>